<gene>
    <name evidence="2" type="ORF">COT80_02305</name>
</gene>
<dbReference type="AlphaFoldDB" id="A0A2H0W4U3"/>
<protein>
    <submittedName>
        <fullName evidence="2">Uncharacterized protein</fullName>
    </submittedName>
</protein>
<feature type="transmembrane region" description="Helical" evidence="1">
    <location>
        <begin position="12"/>
        <end position="34"/>
    </location>
</feature>
<evidence type="ECO:0000313" key="3">
    <source>
        <dbReference type="Proteomes" id="UP000229056"/>
    </source>
</evidence>
<proteinExistence type="predicted"/>
<dbReference type="EMBL" id="PEZY01000005">
    <property type="protein sequence ID" value="PIS06375.1"/>
    <property type="molecule type" value="Genomic_DNA"/>
</dbReference>
<name>A0A2H0W4U3_9BACT</name>
<evidence type="ECO:0000256" key="1">
    <source>
        <dbReference type="SAM" id="Phobius"/>
    </source>
</evidence>
<feature type="transmembrane region" description="Helical" evidence="1">
    <location>
        <begin position="54"/>
        <end position="77"/>
    </location>
</feature>
<organism evidence="2 3">
    <name type="scientific">Candidatus Buchananbacteria bacterium CG10_big_fil_rev_8_21_14_0_10_33_19</name>
    <dbReference type="NCBI Taxonomy" id="1974525"/>
    <lineage>
        <taxon>Bacteria</taxon>
        <taxon>Candidatus Buchananiibacteriota</taxon>
    </lineage>
</organism>
<keyword evidence="1" id="KW-1133">Transmembrane helix</keyword>
<comment type="caution">
    <text evidence="2">The sequence shown here is derived from an EMBL/GenBank/DDBJ whole genome shotgun (WGS) entry which is preliminary data.</text>
</comment>
<accession>A0A2H0W4U3</accession>
<evidence type="ECO:0000313" key="2">
    <source>
        <dbReference type="EMBL" id="PIS06375.1"/>
    </source>
</evidence>
<keyword evidence="1" id="KW-0472">Membrane</keyword>
<sequence length="78" mass="8568">MNRDTTASSGSCGCVLVFILINLLLGGICTEYVVEFWSSYFKEVAVDVSFWPCALAGLFLGEITIPLALFTYIMSFVL</sequence>
<keyword evidence="1" id="KW-0812">Transmembrane</keyword>
<dbReference type="Proteomes" id="UP000229056">
    <property type="component" value="Unassembled WGS sequence"/>
</dbReference>
<reference evidence="3" key="1">
    <citation type="submission" date="2017-09" db="EMBL/GenBank/DDBJ databases">
        <title>Depth-based differentiation of microbial function through sediment-hosted aquifers and enrichment of novel symbionts in the deep terrestrial subsurface.</title>
        <authorList>
            <person name="Probst A.J."/>
            <person name="Ladd B."/>
            <person name="Jarett J.K."/>
            <person name="Geller-Mcgrath D.E."/>
            <person name="Sieber C.M.K."/>
            <person name="Emerson J.B."/>
            <person name="Anantharaman K."/>
            <person name="Thomas B.C."/>
            <person name="Malmstrom R."/>
            <person name="Stieglmeier M."/>
            <person name="Klingl A."/>
            <person name="Woyke T."/>
            <person name="Ryan C.M."/>
            <person name="Banfield J.F."/>
        </authorList>
    </citation>
    <scope>NUCLEOTIDE SEQUENCE [LARGE SCALE GENOMIC DNA]</scope>
</reference>